<reference evidence="1" key="1">
    <citation type="submission" date="2019-10" db="EMBL/GenBank/DDBJ databases">
        <authorList>
            <person name="Zhang R."/>
            <person name="Pan Y."/>
            <person name="Wang J."/>
            <person name="Ma R."/>
            <person name="Yu S."/>
        </authorList>
    </citation>
    <scope>NUCLEOTIDE SEQUENCE</scope>
    <source>
        <strain evidence="1">LA-IB0</strain>
        <tissue evidence="1">Leaf</tissue>
    </source>
</reference>
<gene>
    <name evidence="1" type="ORF">BUALT_Bualt08G0136400</name>
</gene>
<evidence type="ECO:0000313" key="1">
    <source>
        <dbReference type="EMBL" id="KAG8378429.1"/>
    </source>
</evidence>
<dbReference type="Proteomes" id="UP000826271">
    <property type="component" value="Unassembled WGS sequence"/>
</dbReference>
<proteinExistence type="predicted"/>
<comment type="caution">
    <text evidence="1">The sequence shown here is derived from an EMBL/GenBank/DDBJ whole genome shotgun (WGS) entry which is preliminary data.</text>
</comment>
<organism evidence="1 2">
    <name type="scientific">Buddleja alternifolia</name>
    <dbReference type="NCBI Taxonomy" id="168488"/>
    <lineage>
        <taxon>Eukaryota</taxon>
        <taxon>Viridiplantae</taxon>
        <taxon>Streptophyta</taxon>
        <taxon>Embryophyta</taxon>
        <taxon>Tracheophyta</taxon>
        <taxon>Spermatophyta</taxon>
        <taxon>Magnoliopsida</taxon>
        <taxon>eudicotyledons</taxon>
        <taxon>Gunneridae</taxon>
        <taxon>Pentapetalae</taxon>
        <taxon>asterids</taxon>
        <taxon>lamiids</taxon>
        <taxon>Lamiales</taxon>
        <taxon>Scrophulariaceae</taxon>
        <taxon>Buddlejeae</taxon>
        <taxon>Buddleja</taxon>
    </lineage>
</organism>
<dbReference type="AlphaFoldDB" id="A0AAV6X7R2"/>
<evidence type="ECO:0000313" key="2">
    <source>
        <dbReference type="Proteomes" id="UP000826271"/>
    </source>
</evidence>
<name>A0AAV6X7R2_9LAMI</name>
<accession>A0AAV6X7R2</accession>
<evidence type="ECO:0008006" key="3">
    <source>
        <dbReference type="Google" id="ProtNLM"/>
    </source>
</evidence>
<sequence length="177" mass="20658">MNIGSGSWRVVDGPPHGFFGSFGYGPVFALGALHWIPRDDHNEYVVLMLVDHESFRKIPLPHGDGIHDRVLEMSAFLGFVFRQNTNRIDVWILRSLGGESWEKKYSIDLDCTRNMVPHFCMRTYGELVFKCIDDDLYVYDQFLQFTRKVELNKECFPFINCYFPHVNSLASWNLQQL</sequence>
<protein>
    <recommendedName>
        <fullName evidence="3">F-box associated domain-containing protein</fullName>
    </recommendedName>
</protein>
<keyword evidence="2" id="KW-1185">Reference proteome</keyword>
<dbReference type="EMBL" id="WHWC01000008">
    <property type="protein sequence ID" value="KAG8378429.1"/>
    <property type="molecule type" value="Genomic_DNA"/>
</dbReference>